<feature type="transmembrane region" description="Helical" evidence="5">
    <location>
        <begin position="318"/>
        <end position="338"/>
    </location>
</feature>
<dbReference type="InterPro" id="IPR051533">
    <property type="entry name" value="WaaL-like"/>
</dbReference>
<feature type="transmembrane region" description="Helical" evidence="5">
    <location>
        <begin position="175"/>
        <end position="195"/>
    </location>
</feature>
<dbReference type="RefSeq" id="WP_301814212.1">
    <property type="nucleotide sequence ID" value="NZ_JAUJZH010000026.1"/>
</dbReference>
<evidence type="ECO:0000256" key="1">
    <source>
        <dbReference type="ARBA" id="ARBA00004141"/>
    </source>
</evidence>
<evidence type="ECO:0000256" key="5">
    <source>
        <dbReference type="SAM" id="Phobius"/>
    </source>
</evidence>
<keyword evidence="7" id="KW-0436">Ligase</keyword>
<dbReference type="EMBL" id="JAUKVY010000026">
    <property type="protein sequence ID" value="MDO1536229.1"/>
    <property type="molecule type" value="Genomic_DNA"/>
</dbReference>
<dbReference type="Pfam" id="PF04932">
    <property type="entry name" value="Wzy_C"/>
    <property type="match status" value="1"/>
</dbReference>
<feature type="domain" description="O-antigen ligase-related" evidence="6">
    <location>
        <begin position="186"/>
        <end position="333"/>
    </location>
</feature>
<accession>A0ABT8SBD7</accession>
<gene>
    <name evidence="7" type="ORF">Q2T77_28470</name>
</gene>
<comment type="subcellular location">
    <subcellularLocation>
        <location evidence="1">Membrane</location>
        <topology evidence="1">Multi-pass membrane protein</topology>
    </subcellularLocation>
</comment>
<sequence length="411" mass="44358">MSRHTWVRTCAFLWGAVVFMPVGLNYAGAIFLIIAMLAGGQLPERLGRLRTHPLRWPIAAFLLWTLAVLAFGPRYPGTPVELGHGLRIATTMVLPILLSEEEAAWGLRGFFAGALLSLAVMLLTCAFGLPDLPLWHNLTTMKGNKSINDALLFALLGASAATWALALPRTTPKRLAWLAAAFAATLGCAVIVTLALPSRTSLIALFVAVLGACVHQWRLRLRALAVSLCVVMIAAGGLISQAPSAQEKFKLGVQEIEAAQAGAVSEGSWVVRFYMYRETSRMMIERPWAGWGVGSWTSEWHRRAPSLLHDYNMPHNDFLWMGSQTGVPGLLALALVFATGLGMAWRRADLAGRLAFVAMLVLLVATSVNSANRDAAIGLSLPWIVFLCLRRAHGASPALAGDRPAGDPVRP</sequence>
<protein>
    <submittedName>
        <fullName evidence="7">O-antigen ligase family protein</fullName>
    </submittedName>
</protein>
<comment type="caution">
    <text evidence="7">The sequence shown here is derived from an EMBL/GenBank/DDBJ whole genome shotgun (WGS) entry which is preliminary data.</text>
</comment>
<evidence type="ECO:0000313" key="7">
    <source>
        <dbReference type="EMBL" id="MDO1536229.1"/>
    </source>
</evidence>
<dbReference type="InterPro" id="IPR007016">
    <property type="entry name" value="O-antigen_ligase-rel_domated"/>
</dbReference>
<keyword evidence="2 5" id="KW-0812">Transmembrane</keyword>
<reference evidence="7" key="1">
    <citation type="submission" date="2023-06" db="EMBL/GenBank/DDBJ databases">
        <authorList>
            <person name="Jiang Y."/>
            <person name="Liu Q."/>
        </authorList>
    </citation>
    <scope>NUCLEOTIDE SEQUENCE</scope>
    <source>
        <strain evidence="7">CGMCC 1.12090</strain>
    </source>
</reference>
<feature type="transmembrane region" description="Helical" evidence="5">
    <location>
        <begin position="201"/>
        <end position="217"/>
    </location>
</feature>
<evidence type="ECO:0000256" key="3">
    <source>
        <dbReference type="ARBA" id="ARBA00022989"/>
    </source>
</evidence>
<feature type="transmembrane region" description="Helical" evidence="5">
    <location>
        <begin position="150"/>
        <end position="168"/>
    </location>
</feature>
<dbReference type="GO" id="GO:0016874">
    <property type="term" value="F:ligase activity"/>
    <property type="evidence" value="ECO:0007669"/>
    <property type="project" value="UniProtKB-KW"/>
</dbReference>
<dbReference type="PANTHER" id="PTHR37422:SF21">
    <property type="entry name" value="EXOQ-LIKE PROTEIN"/>
    <property type="match status" value="1"/>
</dbReference>
<keyword evidence="3 5" id="KW-1133">Transmembrane helix</keyword>
<evidence type="ECO:0000256" key="2">
    <source>
        <dbReference type="ARBA" id="ARBA00022692"/>
    </source>
</evidence>
<feature type="transmembrane region" description="Helical" evidence="5">
    <location>
        <begin position="12"/>
        <end position="37"/>
    </location>
</feature>
<organism evidence="7 8">
    <name type="scientific">Variovorax ginsengisoli</name>
    <dbReference type="NCBI Taxonomy" id="363844"/>
    <lineage>
        <taxon>Bacteria</taxon>
        <taxon>Pseudomonadati</taxon>
        <taxon>Pseudomonadota</taxon>
        <taxon>Betaproteobacteria</taxon>
        <taxon>Burkholderiales</taxon>
        <taxon>Comamonadaceae</taxon>
        <taxon>Variovorax</taxon>
    </lineage>
</organism>
<evidence type="ECO:0000313" key="8">
    <source>
        <dbReference type="Proteomes" id="UP001169027"/>
    </source>
</evidence>
<dbReference type="Proteomes" id="UP001169027">
    <property type="component" value="Unassembled WGS sequence"/>
</dbReference>
<name>A0ABT8SBD7_9BURK</name>
<feature type="transmembrane region" description="Helical" evidence="5">
    <location>
        <begin position="110"/>
        <end position="130"/>
    </location>
</feature>
<evidence type="ECO:0000256" key="4">
    <source>
        <dbReference type="ARBA" id="ARBA00023136"/>
    </source>
</evidence>
<keyword evidence="4 5" id="KW-0472">Membrane</keyword>
<feature type="transmembrane region" description="Helical" evidence="5">
    <location>
        <begin position="58"/>
        <end position="76"/>
    </location>
</feature>
<keyword evidence="8" id="KW-1185">Reference proteome</keyword>
<dbReference type="PANTHER" id="PTHR37422">
    <property type="entry name" value="TEICHURONIC ACID BIOSYNTHESIS PROTEIN TUAE"/>
    <property type="match status" value="1"/>
</dbReference>
<evidence type="ECO:0000259" key="6">
    <source>
        <dbReference type="Pfam" id="PF04932"/>
    </source>
</evidence>
<feature type="transmembrane region" description="Helical" evidence="5">
    <location>
        <begin position="224"/>
        <end position="242"/>
    </location>
</feature>
<feature type="transmembrane region" description="Helical" evidence="5">
    <location>
        <begin position="350"/>
        <end position="369"/>
    </location>
</feature>
<proteinExistence type="predicted"/>